<evidence type="ECO:0000313" key="1">
    <source>
        <dbReference type="EMBL" id="TXE17115.1"/>
    </source>
</evidence>
<organism evidence="1 2">
    <name type="scientific">Psychroserpens burtonensis</name>
    <dbReference type="NCBI Taxonomy" id="49278"/>
    <lineage>
        <taxon>Bacteria</taxon>
        <taxon>Pseudomonadati</taxon>
        <taxon>Bacteroidota</taxon>
        <taxon>Flavobacteriia</taxon>
        <taxon>Flavobacteriales</taxon>
        <taxon>Flavobacteriaceae</taxon>
        <taxon>Psychroserpens</taxon>
    </lineage>
</organism>
<reference evidence="1 2" key="1">
    <citation type="submission" date="2019-08" db="EMBL/GenBank/DDBJ databases">
        <title>Genome of Psychroserpens burtonensis ACAM 167.</title>
        <authorList>
            <person name="Bowman J.P."/>
        </authorList>
    </citation>
    <scope>NUCLEOTIDE SEQUENCE [LARGE SCALE GENOMIC DNA]</scope>
    <source>
        <strain evidence="1 2">ACAM 167</strain>
    </source>
</reference>
<name>A0A5C7B5R6_9FLAO</name>
<accession>A0A5C7B5R6</accession>
<proteinExistence type="predicted"/>
<comment type="caution">
    <text evidence="1">The sequence shown here is derived from an EMBL/GenBank/DDBJ whole genome shotgun (WGS) entry which is preliminary data.</text>
</comment>
<dbReference type="Proteomes" id="UP000321938">
    <property type="component" value="Unassembled WGS sequence"/>
</dbReference>
<protein>
    <submittedName>
        <fullName evidence="1">Uncharacterized protein</fullName>
    </submittedName>
</protein>
<dbReference type="AlphaFoldDB" id="A0A5C7B5R6"/>
<dbReference type="EMBL" id="VOSB01000014">
    <property type="protein sequence ID" value="TXE17115.1"/>
    <property type="molecule type" value="Genomic_DNA"/>
</dbReference>
<gene>
    <name evidence="1" type="ORF">ES692_10680</name>
</gene>
<keyword evidence="2" id="KW-1185">Reference proteome</keyword>
<evidence type="ECO:0000313" key="2">
    <source>
        <dbReference type="Proteomes" id="UP000321938"/>
    </source>
</evidence>
<sequence length="90" mass="10242">MKSFIVKTMIFFFFSILLFLGVCSQVDGYSDSFYINFTTPKQSSLILGTSRAAQGLQPKIFDTILKKQFSNYSFTVLHSPFGETYLNSIK</sequence>